<sequence length="357" mass="41271">MCFIDVYQFRRALQNFHIAQLRNFVYHRNGPNAVIAQCSERKTQGCLFHMNGSTIGREKTFCLRKLDLQHTCAPAGEACKVIGKWVAQVCEKSMRMDTRTSIETVIETSKEKHGVEVGKTVIDTNPGSRCIVTTKKLVEHPSPNPRFHGMFYCLNGTKEGFLNGCRPFIGLDGCFVKLTTRQQILASTGRDGNNNIYPFAFGLVDKEDTASWCWFLTQLKFALGGSDGKFGKYTIISDRQKNMKDESEEAWAWLSNIPVECWARETEAMRRGTTHQQQRHQHHLGHLQRHLHLQRHQHHLGHLQRHLHLQCHQHHLKHLQHHHHHHLGLQHQHQGQMLLFMHLGLPILMMLQAVLRQ</sequence>
<proteinExistence type="predicted"/>
<accession>A0ACD5XAI9</accession>
<name>A0ACD5XAI9_AVESA</name>
<reference evidence="1" key="1">
    <citation type="submission" date="2021-05" db="EMBL/GenBank/DDBJ databases">
        <authorList>
            <person name="Scholz U."/>
            <person name="Mascher M."/>
            <person name="Fiebig A."/>
        </authorList>
    </citation>
    <scope>NUCLEOTIDE SEQUENCE [LARGE SCALE GENOMIC DNA]</scope>
</reference>
<evidence type="ECO:0000313" key="1">
    <source>
        <dbReference type="EnsemblPlants" id="AVESA.00010b.r2.4DG0765380.1.CDS"/>
    </source>
</evidence>
<evidence type="ECO:0000313" key="2">
    <source>
        <dbReference type="Proteomes" id="UP001732700"/>
    </source>
</evidence>
<keyword evidence="2" id="KW-1185">Reference proteome</keyword>
<organism evidence="1 2">
    <name type="scientific">Avena sativa</name>
    <name type="common">Oat</name>
    <dbReference type="NCBI Taxonomy" id="4498"/>
    <lineage>
        <taxon>Eukaryota</taxon>
        <taxon>Viridiplantae</taxon>
        <taxon>Streptophyta</taxon>
        <taxon>Embryophyta</taxon>
        <taxon>Tracheophyta</taxon>
        <taxon>Spermatophyta</taxon>
        <taxon>Magnoliopsida</taxon>
        <taxon>Liliopsida</taxon>
        <taxon>Poales</taxon>
        <taxon>Poaceae</taxon>
        <taxon>BOP clade</taxon>
        <taxon>Pooideae</taxon>
        <taxon>Poodae</taxon>
        <taxon>Poeae</taxon>
        <taxon>Poeae Chloroplast Group 1 (Aveneae type)</taxon>
        <taxon>Aveninae</taxon>
        <taxon>Avena</taxon>
    </lineage>
</organism>
<dbReference type="EnsemblPlants" id="AVESA.00010b.r2.4DG0765380.1">
    <property type="protein sequence ID" value="AVESA.00010b.r2.4DG0765380.1.CDS"/>
    <property type="gene ID" value="AVESA.00010b.r2.4DG0765380"/>
</dbReference>
<reference evidence="1" key="2">
    <citation type="submission" date="2025-09" db="UniProtKB">
        <authorList>
            <consortium name="EnsemblPlants"/>
        </authorList>
    </citation>
    <scope>IDENTIFICATION</scope>
</reference>
<dbReference type="Proteomes" id="UP001732700">
    <property type="component" value="Chromosome 4D"/>
</dbReference>
<protein>
    <submittedName>
        <fullName evidence="1">Uncharacterized protein</fullName>
    </submittedName>
</protein>